<name>A0A0A9BWS6_ARUDO</name>
<organism evidence="1">
    <name type="scientific">Arundo donax</name>
    <name type="common">Giant reed</name>
    <name type="synonym">Donax arundinaceus</name>
    <dbReference type="NCBI Taxonomy" id="35708"/>
    <lineage>
        <taxon>Eukaryota</taxon>
        <taxon>Viridiplantae</taxon>
        <taxon>Streptophyta</taxon>
        <taxon>Embryophyta</taxon>
        <taxon>Tracheophyta</taxon>
        <taxon>Spermatophyta</taxon>
        <taxon>Magnoliopsida</taxon>
        <taxon>Liliopsida</taxon>
        <taxon>Poales</taxon>
        <taxon>Poaceae</taxon>
        <taxon>PACMAD clade</taxon>
        <taxon>Arundinoideae</taxon>
        <taxon>Arundineae</taxon>
        <taxon>Arundo</taxon>
    </lineage>
</organism>
<dbReference type="EMBL" id="GBRH01231247">
    <property type="protein sequence ID" value="JAD66648.1"/>
    <property type="molecule type" value="Transcribed_RNA"/>
</dbReference>
<reference evidence="1" key="1">
    <citation type="submission" date="2014-09" db="EMBL/GenBank/DDBJ databases">
        <authorList>
            <person name="Magalhaes I.L.F."/>
            <person name="Oliveira U."/>
            <person name="Santos F.R."/>
            <person name="Vidigal T.H.D.A."/>
            <person name="Brescovit A.D."/>
            <person name="Santos A.J."/>
        </authorList>
    </citation>
    <scope>NUCLEOTIDE SEQUENCE</scope>
    <source>
        <tissue evidence="1">Shoot tissue taken approximately 20 cm above the soil surface</tissue>
    </source>
</reference>
<accession>A0A0A9BWS6</accession>
<reference evidence="1" key="2">
    <citation type="journal article" date="2015" name="Data Brief">
        <title>Shoot transcriptome of the giant reed, Arundo donax.</title>
        <authorList>
            <person name="Barrero R.A."/>
            <person name="Guerrero F.D."/>
            <person name="Moolhuijzen P."/>
            <person name="Goolsby J.A."/>
            <person name="Tidwell J."/>
            <person name="Bellgard S.E."/>
            <person name="Bellgard M.I."/>
        </authorList>
    </citation>
    <scope>NUCLEOTIDE SEQUENCE</scope>
    <source>
        <tissue evidence="1">Shoot tissue taken approximately 20 cm above the soil surface</tissue>
    </source>
</reference>
<dbReference type="AlphaFoldDB" id="A0A0A9BWS6"/>
<evidence type="ECO:0000313" key="1">
    <source>
        <dbReference type="EMBL" id="JAD66648.1"/>
    </source>
</evidence>
<protein>
    <submittedName>
        <fullName evidence="1">Uncharacterized protein</fullName>
    </submittedName>
</protein>
<sequence length="93" mass="10390">MNILMIYPRLIINQQKNEGDACNKSIKKKRALDRTPRGHELSMPAAGRSMSYFAQTASIGHGRPASSRSQGFPLPLQCSRLTAPACRPRQRPR</sequence>
<proteinExistence type="predicted"/>